<dbReference type="Proteomes" id="UP000324222">
    <property type="component" value="Unassembled WGS sequence"/>
</dbReference>
<gene>
    <name evidence="1" type="ORF">E2C01_074123</name>
</gene>
<sequence>MASGPPKVPRRAQFDKMWVDGGAAATLLCEAQAYPIPSFRLSGAAGPGPWRVTVEGSLCPPYRAILQPASQGLRATWRHPSEGIWVRIRTPLQRPGLPSPRIQVRQVVMETGGFLARYAVA</sequence>
<evidence type="ECO:0000313" key="2">
    <source>
        <dbReference type="Proteomes" id="UP000324222"/>
    </source>
</evidence>
<protein>
    <submittedName>
        <fullName evidence="1">Uncharacterized protein</fullName>
    </submittedName>
</protein>
<name>A0A5B7IFH5_PORTR</name>
<accession>A0A5B7IFH5</accession>
<keyword evidence="2" id="KW-1185">Reference proteome</keyword>
<dbReference type="EMBL" id="VSRR010051535">
    <property type="protein sequence ID" value="MPC79588.1"/>
    <property type="molecule type" value="Genomic_DNA"/>
</dbReference>
<proteinExistence type="predicted"/>
<dbReference type="AlphaFoldDB" id="A0A5B7IFH5"/>
<organism evidence="1 2">
    <name type="scientific">Portunus trituberculatus</name>
    <name type="common">Swimming crab</name>
    <name type="synonym">Neptunus trituberculatus</name>
    <dbReference type="NCBI Taxonomy" id="210409"/>
    <lineage>
        <taxon>Eukaryota</taxon>
        <taxon>Metazoa</taxon>
        <taxon>Ecdysozoa</taxon>
        <taxon>Arthropoda</taxon>
        <taxon>Crustacea</taxon>
        <taxon>Multicrustacea</taxon>
        <taxon>Malacostraca</taxon>
        <taxon>Eumalacostraca</taxon>
        <taxon>Eucarida</taxon>
        <taxon>Decapoda</taxon>
        <taxon>Pleocyemata</taxon>
        <taxon>Brachyura</taxon>
        <taxon>Eubrachyura</taxon>
        <taxon>Portunoidea</taxon>
        <taxon>Portunidae</taxon>
        <taxon>Portuninae</taxon>
        <taxon>Portunus</taxon>
    </lineage>
</organism>
<reference evidence="1 2" key="1">
    <citation type="submission" date="2019-05" db="EMBL/GenBank/DDBJ databases">
        <title>Another draft genome of Portunus trituberculatus and its Hox gene families provides insights of decapod evolution.</title>
        <authorList>
            <person name="Jeong J.-H."/>
            <person name="Song I."/>
            <person name="Kim S."/>
            <person name="Choi T."/>
            <person name="Kim D."/>
            <person name="Ryu S."/>
            <person name="Kim W."/>
        </authorList>
    </citation>
    <scope>NUCLEOTIDE SEQUENCE [LARGE SCALE GENOMIC DNA]</scope>
    <source>
        <tissue evidence="1">Muscle</tissue>
    </source>
</reference>
<comment type="caution">
    <text evidence="1">The sequence shown here is derived from an EMBL/GenBank/DDBJ whole genome shotgun (WGS) entry which is preliminary data.</text>
</comment>
<evidence type="ECO:0000313" key="1">
    <source>
        <dbReference type="EMBL" id="MPC79588.1"/>
    </source>
</evidence>